<comment type="caution">
    <text evidence="9">The sequence shown here is derived from an EMBL/GenBank/DDBJ whole genome shotgun (WGS) entry which is preliminary data.</text>
</comment>
<dbReference type="EMBL" id="MFFM01000017">
    <property type="protein sequence ID" value="OGF13458.1"/>
    <property type="molecule type" value="Genomic_DNA"/>
</dbReference>
<dbReference type="AlphaFoldDB" id="A0A1F5RGF7"/>
<evidence type="ECO:0000256" key="3">
    <source>
        <dbReference type="ARBA" id="ARBA00022475"/>
    </source>
</evidence>
<evidence type="ECO:0000256" key="2">
    <source>
        <dbReference type="ARBA" id="ARBA00022448"/>
    </source>
</evidence>
<evidence type="ECO:0000256" key="5">
    <source>
        <dbReference type="ARBA" id="ARBA00022989"/>
    </source>
</evidence>
<feature type="domain" description="ABC transmembrane type-1" evidence="8">
    <location>
        <begin position="67"/>
        <end position="281"/>
    </location>
</feature>
<proteinExistence type="inferred from homology"/>
<evidence type="ECO:0000313" key="9">
    <source>
        <dbReference type="EMBL" id="OGF13458.1"/>
    </source>
</evidence>
<organism evidence="9 10">
    <name type="scientific">Candidatus Edwardsbacteria bacterium GWF2_54_11</name>
    <dbReference type="NCBI Taxonomy" id="1817851"/>
    <lineage>
        <taxon>Bacteria</taxon>
        <taxon>Candidatus Edwardsiibacteriota</taxon>
    </lineage>
</organism>
<feature type="transmembrane region" description="Helical" evidence="7">
    <location>
        <begin position="170"/>
        <end position="189"/>
    </location>
</feature>
<feature type="transmembrane region" description="Helical" evidence="7">
    <location>
        <begin position="201"/>
        <end position="222"/>
    </location>
</feature>
<dbReference type="InterPro" id="IPR000515">
    <property type="entry name" value="MetI-like"/>
</dbReference>
<dbReference type="Gene3D" id="1.10.3720.10">
    <property type="entry name" value="MetI-like"/>
    <property type="match status" value="1"/>
</dbReference>
<feature type="transmembrane region" description="Helical" evidence="7">
    <location>
        <begin position="12"/>
        <end position="36"/>
    </location>
</feature>
<dbReference type="InterPro" id="IPR051393">
    <property type="entry name" value="ABC_transporter_permease"/>
</dbReference>
<dbReference type="Proteomes" id="UP000177230">
    <property type="component" value="Unassembled WGS sequence"/>
</dbReference>
<evidence type="ECO:0000313" key="10">
    <source>
        <dbReference type="Proteomes" id="UP000177230"/>
    </source>
</evidence>
<dbReference type="InterPro" id="IPR035906">
    <property type="entry name" value="MetI-like_sf"/>
</dbReference>
<dbReference type="PANTHER" id="PTHR30193">
    <property type="entry name" value="ABC TRANSPORTER PERMEASE PROTEIN"/>
    <property type="match status" value="1"/>
</dbReference>
<dbReference type="Pfam" id="PF00528">
    <property type="entry name" value="BPD_transp_1"/>
    <property type="match status" value="1"/>
</dbReference>
<dbReference type="SUPFAM" id="SSF161098">
    <property type="entry name" value="MetI-like"/>
    <property type="match status" value="1"/>
</dbReference>
<keyword evidence="6 7" id="KW-0472">Membrane</keyword>
<sequence>MVGANRKLPYLLLFPALAVMSLVLLVPLGYCFYLSLFRYSLGTGLRDFVGLSNYISLLGDQRFMASVFRTLLFVSVTLTLEIAVGFGLAVMMHSLVRGRGMLRAVVMIPWAVPTVIAAMIWGWMFNDRLGLANRLLGMAGLIPAPLVWLADPALTWTVIVMAEVWKTAPFAALIILAGLQMIPIELYQAAEVDGAGAFQKFRLITLPLLWPTILLALLFRTIDALRVFDLIMVMTGGGPAGSTEVLSLYNYKTLFSHLDFGYGSALSMALFLLVMSFSLLYVRLMARRAV</sequence>
<dbReference type="PROSITE" id="PS50928">
    <property type="entry name" value="ABC_TM1"/>
    <property type="match status" value="1"/>
</dbReference>
<comment type="subcellular location">
    <subcellularLocation>
        <location evidence="1 7">Cell membrane</location>
        <topology evidence="1 7">Multi-pass membrane protein</topology>
    </subcellularLocation>
</comment>
<dbReference type="PANTHER" id="PTHR30193:SF37">
    <property type="entry name" value="INNER MEMBRANE ABC TRANSPORTER PERMEASE PROTEIN YCJO"/>
    <property type="match status" value="1"/>
</dbReference>
<comment type="similarity">
    <text evidence="7">Belongs to the binding-protein-dependent transport system permease family.</text>
</comment>
<keyword evidence="5 7" id="KW-1133">Transmembrane helix</keyword>
<feature type="transmembrane region" description="Helical" evidence="7">
    <location>
        <begin position="71"/>
        <end position="92"/>
    </location>
</feature>
<feature type="transmembrane region" description="Helical" evidence="7">
    <location>
        <begin position="104"/>
        <end position="124"/>
    </location>
</feature>
<feature type="transmembrane region" description="Helical" evidence="7">
    <location>
        <begin position="260"/>
        <end position="282"/>
    </location>
</feature>
<evidence type="ECO:0000256" key="1">
    <source>
        <dbReference type="ARBA" id="ARBA00004651"/>
    </source>
</evidence>
<dbReference type="GO" id="GO:0005886">
    <property type="term" value="C:plasma membrane"/>
    <property type="evidence" value="ECO:0007669"/>
    <property type="project" value="UniProtKB-SubCell"/>
</dbReference>
<keyword evidence="2 7" id="KW-0813">Transport</keyword>
<accession>A0A1F5RGF7</accession>
<gene>
    <name evidence="9" type="ORF">A2024_06350</name>
</gene>
<evidence type="ECO:0000256" key="7">
    <source>
        <dbReference type="RuleBase" id="RU363032"/>
    </source>
</evidence>
<protein>
    <recommendedName>
        <fullName evidence="8">ABC transmembrane type-1 domain-containing protein</fullName>
    </recommendedName>
</protein>
<evidence type="ECO:0000256" key="6">
    <source>
        <dbReference type="ARBA" id="ARBA00023136"/>
    </source>
</evidence>
<keyword evidence="3" id="KW-1003">Cell membrane</keyword>
<evidence type="ECO:0000259" key="8">
    <source>
        <dbReference type="PROSITE" id="PS50928"/>
    </source>
</evidence>
<dbReference type="GO" id="GO:0055085">
    <property type="term" value="P:transmembrane transport"/>
    <property type="evidence" value="ECO:0007669"/>
    <property type="project" value="InterPro"/>
</dbReference>
<keyword evidence="4 7" id="KW-0812">Transmembrane</keyword>
<name>A0A1F5RGF7_9BACT</name>
<dbReference type="CDD" id="cd06261">
    <property type="entry name" value="TM_PBP2"/>
    <property type="match status" value="1"/>
</dbReference>
<reference evidence="9 10" key="1">
    <citation type="journal article" date="2016" name="Nat. Commun.">
        <title>Thousands of microbial genomes shed light on interconnected biogeochemical processes in an aquifer system.</title>
        <authorList>
            <person name="Anantharaman K."/>
            <person name="Brown C.T."/>
            <person name="Hug L.A."/>
            <person name="Sharon I."/>
            <person name="Castelle C.J."/>
            <person name="Probst A.J."/>
            <person name="Thomas B.C."/>
            <person name="Singh A."/>
            <person name="Wilkins M.J."/>
            <person name="Karaoz U."/>
            <person name="Brodie E.L."/>
            <person name="Williams K.H."/>
            <person name="Hubbard S.S."/>
            <person name="Banfield J.F."/>
        </authorList>
    </citation>
    <scope>NUCLEOTIDE SEQUENCE [LARGE SCALE GENOMIC DNA]</scope>
</reference>
<evidence type="ECO:0000256" key="4">
    <source>
        <dbReference type="ARBA" id="ARBA00022692"/>
    </source>
</evidence>
<feature type="transmembrane region" description="Helical" evidence="7">
    <location>
        <begin position="131"/>
        <end position="150"/>
    </location>
</feature>